<dbReference type="AlphaFoldDB" id="A0AAD7XDQ6"/>
<evidence type="ECO:0000313" key="2">
    <source>
        <dbReference type="Proteomes" id="UP001215151"/>
    </source>
</evidence>
<dbReference type="EMBL" id="JAPEVG010000054">
    <property type="protein sequence ID" value="KAJ8489042.1"/>
    <property type="molecule type" value="Genomic_DNA"/>
</dbReference>
<proteinExistence type="predicted"/>
<dbReference type="InterPro" id="IPR029146">
    <property type="entry name" value="Ten1_animal_plant"/>
</dbReference>
<keyword evidence="2" id="KW-1185">Reference proteome</keyword>
<comment type="caution">
    <text evidence="1">The sequence shown here is derived from an EMBL/GenBank/DDBJ whole genome shotgun (WGS) entry which is preliminary data.</text>
</comment>
<protein>
    <submittedName>
        <fullName evidence="1">Uncharacterized protein</fullName>
    </submittedName>
</protein>
<organism evidence="1 2">
    <name type="scientific">Trametes cubensis</name>
    <dbReference type="NCBI Taxonomy" id="1111947"/>
    <lineage>
        <taxon>Eukaryota</taxon>
        <taxon>Fungi</taxon>
        <taxon>Dikarya</taxon>
        <taxon>Basidiomycota</taxon>
        <taxon>Agaricomycotina</taxon>
        <taxon>Agaricomycetes</taxon>
        <taxon>Polyporales</taxon>
        <taxon>Polyporaceae</taxon>
        <taxon>Trametes</taxon>
    </lineage>
</organism>
<accession>A0AAD7XDQ6</accession>
<sequence>MPNQQIESAAVTRLASVSPKLLSRKLRVAGWLLHHDTETSTIMIHDGADALLVDVSLCLSPFTPSPWLRESRTIVMVLGYLELSEKPLPLPVLSAHAPIVDVNPRLVLRAIVAEEARDLDISLWNKAIQAQEECAARMRGRQKSEDDK</sequence>
<dbReference type="Proteomes" id="UP001215151">
    <property type="component" value="Unassembled WGS sequence"/>
</dbReference>
<dbReference type="GO" id="GO:0003697">
    <property type="term" value="F:single-stranded DNA binding"/>
    <property type="evidence" value="ECO:0007669"/>
    <property type="project" value="InterPro"/>
</dbReference>
<evidence type="ECO:0000313" key="1">
    <source>
        <dbReference type="EMBL" id="KAJ8489042.1"/>
    </source>
</evidence>
<dbReference type="Pfam" id="PF15490">
    <property type="entry name" value="Ten1_2"/>
    <property type="match status" value="1"/>
</dbReference>
<name>A0AAD7XDQ6_9APHY</name>
<gene>
    <name evidence="1" type="ORF">ONZ51_g3153</name>
</gene>
<dbReference type="Gene3D" id="2.40.50.140">
    <property type="entry name" value="Nucleic acid-binding proteins"/>
    <property type="match status" value="1"/>
</dbReference>
<dbReference type="GO" id="GO:1990879">
    <property type="term" value="C:CST complex"/>
    <property type="evidence" value="ECO:0007669"/>
    <property type="project" value="InterPro"/>
</dbReference>
<dbReference type="InterPro" id="IPR012340">
    <property type="entry name" value="NA-bd_OB-fold"/>
</dbReference>
<reference evidence="1" key="1">
    <citation type="submission" date="2022-11" db="EMBL/GenBank/DDBJ databases">
        <title>Genome Sequence of Cubamyces cubensis.</title>
        <authorList>
            <person name="Buettner E."/>
        </authorList>
    </citation>
    <scope>NUCLEOTIDE SEQUENCE</scope>
    <source>
        <strain evidence="1">MPL-01</strain>
    </source>
</reference>